<dbReference type="InterPro" id="IPR018394">
    <property type="entry name" value="DNA_photolyase_1_CS_C"/>
</dbReference>
<dbReference type="PANTHER" id="PTHR11455">
    <property type="entry name" value="CRYPTOCHROME"/>
    <property type="match status" value="1"/>
</dbReference>
<accession>A0A5C6ZSA4</accession>
<comment type="similarity">
    <text evidence="6">Belongs to the DNA photolyase family.</text>
</comment>
<sequence length="490" mass="57885">MKKQAINIVWLKRDLRSQDHEPLLKAEQAGISYRIIYLLEPSLLEYPDTSLRHLQFIYHSILALNKTLAPFNRSVDVYYGEAVAVFKFLKESFDIKSVFSYRESGTQITWKRDKEINSFCKEHQIYWQESQRDGILRGIKNRNTWNQKWHETMHTPLIENKYSVSEEKKREHHFLIPEKLETQLKEYPKPYQPAGEQNAWRYLKSFTTRRGFNYQNHISKPSESRISCSRLSPYLAWGNMSIKQAFQFIGTHPNGTKNSRAFSAMLTRLHWHCHFIQKFEVECSYETECINKGYERLSHNKNEDFLKAWKTGTTGYPLIDACMRAVEHTGWINFRMRAMLVSFLAFNMDQDWREGTYHLARQFLDYEPGIHYPQFQMQAGTTGVNTVRLYNPVKNSQEHDPDGIFIKKWIPELANVPIANIHEPWKMTVLEQSFCGVKIGEDYPLPIVDLQESARIARDKIWGHRKHPAVQNEKKRILNTHVNRSQNDLH</sequence>
<keyword evidence="4 6" id="KW-0157">Chromophore</keyword>
<keyword evidence="8" id="KW-0456">Lyase</keyword>
<feature type="domain" description="Photolyase/cryptochrome alpha/beta" evidence="7">
    <location>
        <begin position="5"/>
        <end position="135"/>
    </location>
</feature>
<evidence type="ECO:0000259" key="7">
    <source>
        <dbReference type="PROSITE" id="PS51645"/>
    </source>
</evidence>
<feature type="binding site" evidence="5">
    <location>
        <position position="214"/>
    </location>
    <ligand>
        <name>FAD</name>
        <dbReference type="ChEBI" id="CHEBI:57692"/>
    </ligand>
</feature>
<dbReference type="InterPro" id="IPR005101">
    <property type="entry name" value="Cryptochr/Photolyase_FAD-bd"/>
</dbReference>
<dbReference type="Proteomes" id="UP000321367">
    <property type="component" value="Unassembled WGS sequence"/>
</dbReference>
<dbReference type="Gene3D" id="1.10.579.10">
    <property type="entry name" value="DNA Cyclobutane Dipyrimidine Photolyase, subunit A, domain 3"/>
    <property type="match status" value="1"/>
</dbReference>
<dbReference type="InterPro" id="IPR014729">
    <property type="entry name" value="Rossmann-like_a/b/a_fold"/>
</dbReference>
<evidence type="ECO:0000256" key="3">
    <source>
        <dbReference type="ARBA" id="ARBA00022827"/>
    </source>
</evidence>
<dbReference type="GO" id="GO:0009416">
    <property type="term" value="P:response to light stimulus"/>
    <property type="evidence" value="ECO:0007669"/>
    <property type="project" value="TreeGrafter"/>
</dbReference>
<evidence type="ECO:0000313" key="9">
    <source>
        <dbReference type="Proteomes" id="UP000321367"/>
    </source>
</evidence>
<dbReference type="PANTHER" id="PTHR11455:SF9">
    <property type="entry name" value="CRYPTOCHROME CIRCADIAN CLOCK 5 ISOFORM X1"/>
    <property type="match status" value="1"/>
</dbReference>
<dbReference type="GO" id="GO:0006139">
    <property type="term" value="P:nucleobase-containing compound metabolic process"/>
    <property type="evidence" value="ECO:0007669"/>
    <property type="project" value="UniProtKB-ARBA"/>
</dbReference>
<protein>
    <submittedName>
        <fullName evidence="8">Deoxyribodipyrimidine photolyase</fullName>
    </submittedName>
</protein>
<dbReference type="InterPro" id="IPR002081">
    <property type="entry name" value="Cryptochrome/DNA_photolyase_1"/>
</dbReference>
<organism evidence="8 9">
    <name type="scientific">Gillisia hiemivivida</name>
    <dbReference type="NCBI Taxonomy" id="291190"/>
    <lineage>
        <taxon>Bacteria</taxon>
        <taxon>Pseudomonadati</taxon>
        <taxon>Bacteroidota</taxon>
        <taxon>Flavobacteriia</taxon>
        <taxon>Flavobacteriales</taxon>
        <taxon>Flavobacteriaceae</taxon>
        <taxon>Gillisia</taxon>
    </lineage>
</organism>
<dbReference type="RefSeq" id="WP_146933587.1">
    <property type="nucleotide sequence ID" value="NZ_CBCSHZ010000021.1"/>
</dbReference>
<dbReference type="Gene3D" id="3.40.50.620">
    <property type="entry name" value="HUPs"/>
    <property type="match status" value="1"/>
</dbReference>
<keyword evidence="3 5" id="KW-0274">FAD</keyword>
<dbReference type="GO" id="GO:0006950">
    <property type="term" value="P:response to stress"/>
    <property type="evidence" value="ECO:0007669"/>
    <property type="project" value="UniProtKB-ARBA"/>
</dbReference>
<keyword evidence="9" id="KW-1185">Reference proteome</keyword>
<evidence type="ECO:0000256" key="2">
    <source>
        <dbReference type="ARBA" id="ARBA00022630"/>
    </source>
</evidence>
<gene>
    <name evidence="8" type="ORF">ES724_13005</name>
</gene>
<dbReference type="OrthoDB" id="9772484at2"/>
<comment type="cofactor">
    <cofactor evidence="1">
        <name>(6R)-5,10-methylene-5,6,7,8-tetrahydrofolate</name>
        <dbReference type="ChEBI" id="CHEBI:15636"/>
    </cofactor>
</comment>
<evidence type="ECO:0000256" key="1">
    <source>
        <dbReference type="ARBA" id="ARBA00001932"/>
    </source>
</evidence>
<dbReference type="Pfam" id="PF03441">
    <property type="entry name" value="FAD_binding_7"/>
    <property type="match status" value="1"/>
</dbReference>
<evidence type="ECO:0000256" key="5">
    <source>
        <dbReference type="PIRSR" id="PIRSR602081-1"/>
    </source>
</evidence>
<dbReference type="Gene3D" id="1.25.40.80">
    <property type="match status" value="1"/>
</dbReference>
<dbReference type="EMBL" id="VORY01000018">
    <property type="protein sequence ID" value="TXD92692.1"/>
    <property type="molecule type" value="Genomic_DNA"/>
</dbReference>
<dbReference type="PRINTS" id="PR00147">
    <property type="entry name" value="DNAPHOTLYASE"/>
</dbReference>
<evidence type="ECO:0000313" key="8">
    <source>
        <dbReference type="EMBL" id="TXD92692.1"/>
    </source>
</evidence>
<evidence type="ECO:0000256" key="4">
    <source>
        <dbReference type="ARBA" id="ARBA00022991"/>
    </source>
</evidence>
<comment type="caution">
    <text evidence="8">The sequence shown here is derived from an EMBL/GenBank/DDBJ whole genome shotgun (WGS) entry which is preliminary data.</text>
</comment>
<reference evidence="8 9" key="1">
    <citation type="submission" date="2019-08" db="EMBL/GenBank/DDBJ databases">
        <title>Genome sequence of Gillisia hiemivivida IC154 (type strain).</title>
        <authorList>
            <person name="Bowman J.P."/>
        </authorList>
    </citation>
    <scope>NUCLEOTIDE SEQUENCE [LARGE SCALE GENOMIC DNA]</scope>
    <source>
        <strain evidence="8 9">IC154</strain>
    </source>
</reference>
<dbReference type="PROSITE" id="PS00394">
    <property type="entry name" value="DNA_PHOTOLYASES_1_1"/>
    <property type="match status" value="1"/>
</dbReference>
<dbReference type="GO" id="GO:0003904">
    <property type="term" value="F:deoxyribodipyrimidine photo-lyase activity"/>
    <property type="evidence" value="ECO:0007669"/>
    <property type="project" value="TreeGrafter"/>
</dbReference>
<proteinExistence type="inferred from homology"/>
<dbReference type="InterPro" id="IPR006050">
    <property type="entry name" value="DNA_photolyase_N"/>
</dbReference>
<evidence type="ECO:0000256" key="6">
    <source>
        <dbReference type="RuleBase" id="RU004182"/>
    </source>
</evidence>
<dbReference type="PROSITE" id="PS51645">
    <property type="entry name" value="PHR_CRY_ALPHA_BETA"/>
    <property type="match status" value="1"/>
</dbReference>
<dbReference type="GO" id="GO:0071949">
    <property type="term" value="F:FAD binding"/>
    <property type="evidence" value="ECO:0007669"/>
    <property type="project" value="TreeGrafter"/>
</dbReference>
<dbReference type="InterPro" id="IPR036155">
    <property type="entry name" value="Crypto/Photolyase_N_sf"/>
</dbReference>
<keyword evidence="2 5" id="KW-0285">Flavoprotein</keyword>
<dbReference type="AlphaFoldDB" id="A0A5C6ZSA4"/>
<dbReference type="InterPro" id="IPR036134">
    <property type="entry name" value="Crypto/Photolyase_FAD-like_sf"/>
</dbReference>
<dbReference type="Pfam" id="PF00875">
    <property type="entry name" value="DNA_photolyase"/>
    <property type="match status" value="1"/>
</dbReference>
<comment type="cofactor">
    <cofactor evidence="5">
        <name>FAD</name>
        <dbReference type="ChEBI" id="CHEBI:57692"/>
    </cofactor>
    <text evidence="5">Binds 1 FAD per subunit.</text>
</comment>
<dbReference type="SUPFAM" id="SSF48173">
    <property type="entry name" value="Cryptochrome/photolyase FAD-binding domain"/>
    <property type="match status" value="1"/>
</dbReference>
<dbReference type="GO" id="GO:0003677">
    <property type="term" value="F:DNA binding"/>
    <property type="evidence" value="ECO:0007669"/>
    <property type="project" value="TreeGrafter"/>
</dbReference>
<name>A0A5C6ZSA4_9FLAO</name>
<dbReference type="SUPFAM" id="SSF52425">
    <property type="entry name" value="Cryptochrome/photolyase, N-terminal domain"/>
    <property type="match status" value="1"/>
</dbReference>